<gene>
    <name evidence="2" type="ORF">ACFOEK_11600</name>
</gene>
<dbReference type="InterPro" id="IPR052340">
    <property type="entry name" value="RNase_Y/CdgJ"/>
</dbReference>
<dbReference type="RefSeq" id="WP_386720876.1">
    <property type="nucleotide sequence ID" value="NZ_JBHRSZ010000004.1"/>
</dbReference>
<evidence type="ECO:0000313" key="2">
    <source>
        <dbReference type="EMBL" id="MFC3151672.1"/>
    </source>
</evidence>
<dbReference type="SUPFAM" id="SSF109604">
    <property type="entry name" value="HD-domain/PDEase-like"/>
    <property type="match status" value="1"/>
</dbReference>
<proteinExistence type="predicted"/>
<dbReference type="EMBL" id="JBHRSZ010000004">
    <property type="protein sequence ID" value="MFC3151672.1"/>
    <property type="molecule type" value="Genomic_DNA"/>
</dbReference>
<reference evidence="3" key="1">
    <citation type="journal article" date="2019" name="Int. J. Syst. Evol. Microbiol.">
        <title>The Global Catalogue of Microorganisms (GCM) 10K type strain sequencing project: providing services to taxonomists for standard genome sequencing and annotation.</title>
        <authorList>
            <consortium name="The Broad Institute Genomics Platform"/>
            <consortium name="The Broad Institute Genome Sequencing Center for Infectious Disease"/>
            <person name="Wu L."/>
            <person name="Ma J."/>
        </authorList>
    </citation>
    <scope>NUCLEOTIDE SEQUENCE [LARGE SCALE GENOMIC DNA]</scope>
    <source>
        <strain evidence="3">KCTC 52438</strain>
    </source>
</reference>
<evidence type="ECO:0000259" key="1">
    <source>
        <dbReference type="PROSITE" id="PS51833"/>
    </source>
</evidence>
<feature type="domain" description="HDOD" evidence="1">
    <location>
        <begin position="12"/>
        <end position="206"/>
    </location>
</feature>
<dbReference type="Pfam" id="PF08668">
    <property type="entry name" value="HDOD"/>
    <property type="match status" value="1"/>
</dbReference>
<dbReference type="InterPro" id="IPR013976">
    <property type="entry name" value="HDOD"/>
</dbReference>
<evidence type="ECO:0000313" key="3">
    <source>
        <dbReference type="Proteomes" id="UP001595476"/>
    </source>
</evidence>
<dbReference type="Proteomes" id="UP001595476">
    <property type="component" value="Unassembled WGS sequence"/>
</dbReference>
<dbReference type="Gene3D" id="1.10.3210.10">
    <property type="entry name" value="Hypothetical protein af1432"/>
    <property type="match status" value="1"/>
</dbReference>
<name>A0ABV7HJ18_9GAMM</name>
<sequence length="275" mass="31084">MSSASDSLKEAVSHLKGFVMPVQPELLGDLRQAFPDTELMADLLLEDPSLCLSVLRLSSVSEENLHNRSSIRSAIDELGAEKITAMINAVLFIMARKDEFHSVSFEDYWETSKKVTGFITELTRQLNIPLVEEAQCVGVLHNIGMPFLWQKHPDYFDLIQSHNDRNLVVVENELFKCDHATIGFYVAKGLHLNNTVCDVIRYHHMADQFFAEESTMDPDTQILLALLKMTESIIDESGVLTLKSDLSEWEQIKLPVLDLLGLSEPDYDDLADMIK</sequence>
<keyword evidence="3" id="KW-1185">Reference proteome</keyword>
<organism evidence="2 3">
    <name type="scientific">Litoribrevibacter euphylliae</name>
    <dbReference type="NCBI Taxonomy" id="1834034"/>
    <lineage>
        <taxon>Bacteria</taxon>
        <taxon>Pseudomonadati</taxon>
        <taxon>Pseudomonadota</taxon>
        <taxon>Gammaproteobacteria</taxon>
        <taxon>Oceanospirillales</taxon>
        <taxon>Oceanospirillaceae</taxon>
        <taxon>Litoribrevibacter</taxon>
    </lineage>
</organism>
<dbReference type="PANTHER" id="PTHR33525:SF6">
    <property type="entry name" value="HDOD DOMAIN-CONTAINING PROTEIN"/>
    <property type="match status" value="1"/>
</dbReference>
<comment type="caution">
    <text evidence="2">The sequence shown here is derived from an EMBL/GenBank/DDBJ whole genome shotgun (WGS) entry which is preliminary data.</text>
</comment>
<accession>A0ABV7HJ18</accession>
<dbReference type="PROSITE" id="PS51833">
    <property type="entry name" value="HDOD"/>
    <property type="match status" value="1"/>
</dbReference>
<dbReference type="PANTHER" id="PTHR33525">
    <property type="match status" value="1"/>
</dbReference>
<protein>
    <submittedName>
        <fullName evidence="2">HDOD domain-containing protein</fullName>
    </submittedName>
</protein>